<keyword evidence="2" id="KW-1185">Reference proteome</keyword>
<dbReference type="EMBL" id="JAUEPS010000067">
    <property type="protein sequence ID" value="KAK0441774.1"/>
    <property type="molecule type" value="Genomic_DNA"/>
</dbReference>
<gene>
    <name evidence="1" type="ORF">EV420DRAFT_1485514</name>
</gene>
<accession>A0AA39JI66</accession>
<reference evidence="1" key="1">
    <citation type="submission" date="2023-06" db="EMBL/GenBank/DDBJ databases">
        <authorList>
            <consortium name="Lawrence Berkeley National Laboratory"/>
            <person name="Ahrendt S."/>
            <person name="Sahu N."/>
            <person name="Indic B."/>
            <person name="Wong-Bajracharya J."/>
            <person name="Merenyi Z."/>
            <person name="Ke H.-M."/>
            <person name="Monk M."/>
            <person name="Kocsube S."/>
            <person name="Drula E."/>
            <person name="Lipzen A."/>
            <person name="Balint B."/>
            <person name="Henrissat B."/>
            <person name="Andreopoulos B."/>
            <person name="Martin F.M."/>
            <person name="Harder C.B."/>
            <person name="Rigling D."/>
            <person name="Ford K.L."/>
            <person name="Foster G.D."/>
            <person name="Pangilinan J."/>
            <person name="Papanicolaou A."/>
            <person name="Barry K."/>
            <person name="LaButti K."/>
            <person name="Viragh M."/>
            <person name="Koriabine M."/>
            <person name="Yan M."/>
            <person name="Riley R."/>
            <person name="Champramary S."/>
            <person name="Plett K.L."/>
            <person name="Tsai I.J."/>
            <person name="Slot J."/>
            <person name="Sipos G."/>
            <person name="Plett J."/>
            <person name="Nagy L.G."/>
            <person name="Grigoriev I.V."/>
        </authorList>
    </citation>
    <scope>NUCLEOTIDE SEQUENCE</scope>
    <source>
        <strain evidence="1">CCBAS 213</strain>
    </source>
</reference>
<dbReference type="GeneID" id="85353778"/>
<protein>
    <submittedName>
        <fullName evidence="1">Uncharacterized protein</fullName>
    </submittedName>
</protein>
<evidence type="ECO:0000313" key="2">
    <source>
        <dbReference type="Proteomes" id="UP001175211"/>
    </source>
</evidence>
<organism evidence="1 2">
    <name type="scientific">Armillaria tabescens</name>
    <name type="common">Ringless honey mushroom</name>
    <name type="synonym">Agaricus tabescens</name>
    <dbReference type="NCBI Taxonomy" id="1929756"/>
    <lineage>
        <taxon>Eukaryota</taxon>
        <taxon>Fungi</taxon>
        <taxon>Dikarya</taxon>
        <taxon>Basidiomycota</taxon>
        <taxon>Agaricomycotina</taxon>
        <taxon>Agaricomycetes</taxon>
        <taxon>Agaricomycetidae</taxon>
        <taxon>Agaricales</taxon>
        <taxon>Marasmiineae</taxon>
        <taxon>Physalacriaceae</taxon>
        <taxon>Desarmillaria</taxon>
    </lineage>
</organism>
<sequence length="254" mass="28196">MVTTDQKPTAVIPPTLPQATVQPTQEHFSAPAEWMHSDDKSMVNALGISSGGGADQLLVAPSTVIYTLYHSFVSRIIQGSSQASIFLQQELQADLNEHAKVSCWAYFIDTASNTLTSLGLNHELATNCYGWHVLQQALHCEEDTCLVIISELLLEDPAQTLVNRHASHVWSKITEFSWTPSVSPIFTLNGFLDFDLSLNTMLILCVVGANQFGIAIRSDDDKCRCRRSWFMEASVGTIPMMEEHILDRVTTVWP</sequence>
<dbReference type="RefSeq" id="XP_060324113.1">
    <property type="nucleotide sequence ID" value="XM_060470230.1"/>
</dbReference>
<proteinExistence type="predicted"/>
<dbReference type="AlphaFoldDB" id="A0AA39JI66"/>
<name>A0AA39JI66_ARMTA</name>
<evidence type="ECO:0000313" key="1">
    <source>
        <dbReference type="EMBL" id="KAK0441774.1"/>
    </source>
</evidence>
<comment type="caution">
    <text evidence="1">The sequence shown here is derived from an EMBL/GenBank/DDBJ whole genome shotgun (WGS) entry which is preliminary data.</text>
</comment>
<dbReference type="Proteomes" id="UP001175211">
    <property type="component" value="Unassembled WGS sequence"/>
</dbReference>